<keyword evidence="4 6" id="KW-1133">Transmembrane helix</keyword>
<feature type="transmembrane region" description="Helical" evidence="6">
    <location>
        <begin position="7"/>
        <end position="27"/>
    </location>
</feature>
<dbReference type="Proteomes" id="UP000015101">
    <property type="component" value="Unassembled WGS sequence"/>
</dbReference>
<dbReference type="GO" id="GO:0022857">
    <property type="term" value="F:transmembrane transporter activity"/>
    <property type="evidence" value="ECO:0000318"/>
    <property type="project" value="GO_Central"/>
</dbReference>
<dbReference type="InterPro" id="IPR011701">
    <property type="entry name" value="MFS"/>
</dbReference>
<evidence type="ECO:0000256" key="4">
    <source>
        <dbReference type="ARBA" id="ARBA00022989"/>
    </source>
</evidence>
<evidence type="ECO:0000256" key="6">
    <source>
        <dbReference type="SAM" id="Phobius"/>
    </source>
</evidence>
<dbReference type="Pfam" id="PF07690">
    <property type="entry name" value="MFS_1"/>
    <property type="match status" value="1"/>
</dbReference>
<feature type="transmembrane region" description="Helical" evidence="6">
    <location>
        <begin position="142"/>
        <end position="162"/>
    </location>
</feature>
<name>T1G887_HELRO</name>
<dbReference type="AlphaFoldDB" id="T1G887"/>
<reference evidence="10" key="1">
    <citation type="submission" date="2012-12" db="EMBL/GenBank/DDBJ databases">
        <authorList>
            <person name="Hellsten U."/>
            <person name="Grimwood J."/>
            <person name="Chapman J.A."/>
            <person name="Shapiro H."/>
            <person name="Aerts A."/>
            <person name="Otillar R.P."/>
            <person name="Terry A.Y."/>
            <person name="Boore J.L."/>
            <person name="Simakov O."/>
            <person name="Marletaz F."/>
            <person name="Cho S.-J."/>
            <person name="Edsinger-Gonzales E."/>
            <person name="Havlak P."/>
            <person name="Kuo D.-H."/>
            <person name="Larsson T."/>
            <person name="Lv J."/>
            <person name="Arendt D."/>
            <person name="Savage R."/>
            <person name="Osoegawa K."/>
            <person name="de Jong P."/>
            <person name="Lindberg D.R."/>
            <person name="Seaver E.C."/>
            <person name="Weisblat D.A."/>
            <person name="Putnam N.H."/>
            <person name="Grigoriev I.V."/>
            <person name="Rokhsar D.S."/>
        </authorList>
    </citation>
    <scope>NUCLEOTIDE SEQUENCE</scope>
</reference>
<dbReference type="PANTHER" id="PTHR23506">
    <property type="entry name" value="GH10249P"/>
    <property type="match status" value="1"/>
</dbReference>
<evidence type="ECO:0000313" key="9">
    <source>
        <dbReference type="EnsemblMetazoa" id="HelroP91778"/>
    </source>
</evidence>
<protein>
    <recommendedName>
        <fullName evidence="7">Major facilitator superfamily (MFS) profile domain-containing protein</fullName>
    </recommendedName>
</protein>
<dbReference type="CTD" id="20217284"/>
<dbReference type="eggNOG" id="KOG3764">
    <property type="taxonomic scope" value="Eukaryota"/>
</dbReference>
<dbReference type="EnsemblMetazoa" id="HelroT91778">
    <property type="protein sequence ID" value="HelroP91778"/>
    <property type="gene ID" value="HelroG91778"/>
</dbReference>
<reference evidence="9" key="3">
    <citation type="submission" date="2015-06" db="UniProtKB">
        <authorList>
            <consortium name="EnsemblMetazoa"/>
        </authorList>
    </citation>
    <scope>IDENTIFICATION</scope>
</reference>
<dbReference type="HOGENOM" id="CLU_028639_4_0_1"/>
<evidence type="ECO:0000259" key="7">
    <source>
        <dbReference type="PROSITE" id="PS50850"/>
    </source>
</evidence>
<feature type="transmembrane region" description="Helical" evidence="6">
    <location>
        <begin position="307"/>
        <end position="332"/>
    </location>
</feature>
<evidence type="ECO:0000313" key="8">
    <source>
        <dbReference type="EMBL" id="ESO10478.1"/>
    </source>
</evidence>
<feature type="transmembrane region" description="Helical" evidence="6">
    <location>
        <begin position="278"/>
        <end position="301"/>
    </location>
</feature>
<evidence type="ECO:0000256" key="3">
    <source>
        <dbReference type="ARBA" id="ARBA00022692"/>
    </source>
</evidence>
<dbReference type="GeneID" id="20217284"/>
<keyword evidence="2" id="KW-0813">Transport</keyword>
<feature type="transmembrane region" description="Helical" evidence="6">
    <location>
        <begin position="74"/>
        <end position="93"/>
    </location>
</feature>
<dbReference type="PANTHER" id="PTHR23506:SF26">
    <property type="entry name" value="MFS-TYPE TRANSPORTER SLC18B1"/>
    <property type="match status" value="1"/>
</dbReference>
<feature type="transmembrane region" description="Helical" evidence="6">
    <location>
        <begin position="168"/>
        <end position="189"/>
    </location>
</feature>
<dbReference type="SUPFAM" id="SSF103473">
    <property type="entry name" value="MFS general substrate transporter"/>
    <property type="match status" value="1"/>
</dbReference>
<dbReference type="InterPro" id="IPR020846">
    <property type="entry name" value="MFS_dom"/>
</dbReference>
<comment type="subcellular location">
    <subcellularLocation>
        <location evidence="1">Membrane</location>
        <topology evidence="1">Multi-pass membrane protein</topology>
    </subcellularLocation>
</comment>
<dbReference type="InterPro" id="IPR050930">
    <property type="entry name" value="MFS_Vesicular_Transporter"/>
</dbReference>
<evidence type="ECO:0000313" key="10">
    <source>
        <dbReference type="Proteomes" id="UP000015101"/>
    </source>
</evidence>
<evidence type="ECO:0000256" key="5">
    <source>
        <dbReference type="ARBA" id="ARBA00023136"/>
    </source>
</evidence>
<dbReference type="InterPro" id="IPR036259">
    <property type="entry name" value="MFS_trans_sf"/>
</dbReference>
<feature type="transmembrane region" description="Helical" evidence="6">
    <location>
        <begin position="99"/>
        <end position="130"/>
    </location>
</feature>
<dbReference type="OMA" id="TIIMSEF"/>
<feature type="transmembrane region" description="Helical" evidence="6">
    <location>
        <begin position="209"/>
        <end position="229"/>
    </location>
</feature>
<accession>T1G887</accession>
<evidence type="ECO:0000256" key="1">
    <source>
        <dbReference type="ARBA" id="ARBA00004141"/>
    </source>
</evidence>
<feature type="transmembrane region" description="Helical" evidence="6">
    <location>
        <begin position="344"/>
        <end position="367"/>
    </location>
</feature>
<reference evidence="8 10" key="2">
    <citation type="journal article" date="2013" name="Nature">
        <title>Insights into bilaterian evolution from three spiralian genomes.</title>
        <authorList>
            <person name="Simakov O."/>
            <person name="Marletaz F."/>
            <person name="Cho S.J."/>
            <person name="Edsinger-Gonzales E."/>
            <person name="Havlak P."/>
            <person name="Hellsten U."/>
            <person name="Kuo D.H."/>
            <person name="Larsson T."/>
            <person name="Lv J."/>
            <person name="Arendt D."/>
            <person name="Savage R."/>
            <person name="Osoegawa K."/>
            <person name="de Jong P."/>
            <person name="Grimwood J."/>
            <person name="Chapman J.A."/>
            <person name="Shapiro H."/>
            <person name="Aerts A."/>
            <person name="Otillar R.P."/>
            <person name="Terry A.Y."/>
            <person name="Boore J.L."/>
            <person name="Grigoriev I.V."/>
            <person name="Lindberg D.R."/>
            <person name="Seaver E.C."/>
            <person name="Weisblat D.A."/>
            <person name="Putnam N.H."/>
            <person name="Rokhsar D.S."/>
        </authorList>
    </citation>
    <scope>NUCLEOTIDE SEQUENCE</scope>
</reference>
<keyword evidence="5 6" id="KW-0472">Membrane</keyword>
<dbReference type="Gene3D" id="1.20.1250.20">
    <property type="entry name" value="MFS general substrate transporter like domains"/>
    <property type="match status" value="2"/>
</dbReference>
<dbReference type="GO" id="GO:0016020">
    <property type="term" value="C:membrane"/>
    <property type="evidence" value="ECO:0007669"/>
    <property type="project" value="UniProtKB-SubCell"/>
</dbReference>
<feature type="domain" description="Major facilitator superfamily (MFS) profile" evidence="7">
    <location>
        <begin position="9"/>
        <end position="371"/>
    </location>
</feature>
<feature type="transmembrane region" description="Helical" evidence="6">
    <location>
        <begin position="47"/>
        <end position="67"/>
    </location>
</feature>
<feature type="transmembrane region" description="Helical" evidence="6">
    <location>
        <begin position="241"/>
        <end position="266"/>
    </location>
</feature>
<evidence type="ECO:0000256" key="2">
    <source>
        <dbReference type="ARBA" id="ARBA00022448"/>
    </source>
</evidence>
<dbReference type="EMBL" id="AMQM01008869">
    <property type="status" value="NOT_ANNOTATED_CDS"/>
    <property type="molecule type" value="Genomic_DNA"/>
</dbReference>
<proteinExistence type="predicted"/>
<keyword evidence="3 6" id="KW-0812">Transmembrane</keyword>
<dbReference type="InParanoid" id="T1G887"/>
<gene>
    <name evidence="9" type="primary">20217284</name>
    <name evidence="8" type="ORF">HELRODRAFT_91778</name>
</gene>
<dbReference type="OrthoDB" id="497880at2759"/>
<dbReference type="EMBL" id="KB095865">
    <property type="protein sequence ID" value="ESO10478.1"/>
    <property type="molecule type" value="Genomic_DNA"/>
</dbReference>
<dbReference type="KEGG" id="hro:HELRODRAFT_91778"/>
<sequence>KMSRKKLFTVITFCIANFFNGLFYSILAPFFPTEAQKKEISSTQVGLVFGSFELVLIIVSPFYGNYLNKIGAKFMYITGIFVCGVCSILFGIIDKAPNGTPYFVLCLIVRMFEGLGAAAFGTASFAIMAYNFPKHIATMFGTLEMFTGLGLMAGPPIGGALYELGGFASPFATLGSFILVIGLISIFMLSPYRVNDLPRKDSVFKLLKYPVITLTCLCLLAGSCSMGYLDVSLSVHLTKSFHLSPFWVGLVFLVEPLAYSIMSPIWGRIVEYKPKMSLYIISFGYVMAGLSLFFIGPAPFFNIQSNLVLLILCLIFGGLGISTLTITFQIITETTIAKGYPDTLSTYGLISGLVNSFFSLGFFHNFFSHNI</sequence>
<dbReference type="RefSeq" id="XP_009011416.1">
    <property type="nucleotide sequence ID" value="XM_009013168.1"/>
</dbReference>
<dbReference type="PROSITE" id="PS50850">
    <property type="entry name" value="MFS"/>
    <property type="match status" value="1"/>
</dbReference>
<keyword evidence="10" id="KW-1185">Reference proteome</keyword>
<organism evidence="9 10">
    <name type="scientific">Helobdella robusta</name>
    <name type="common">Californian leech</name>
    <dbReference type="NCBI Taxonomy" id="6412"/>
    <lineage>
        <taxon>Eukaryota</taxon>
        <taxon>Metazoa</taxon>
        <taxon>Spiralia</taxon>
        <taxon>Lophotrochozoa</taxon>
        <taxon>Annelida</taxon>
        <taxon>Clitellata</taxon>
        <taxon>Hirudinea</taxon>
        <taxon>Rhynchobdellida</taxon>
        <taxon>Glossiphoniidae</taxon>
        <taxon>Helobdella</taxon>
    </lineage>
</organism>
<dbReference type="STRING" id="6412.T1G887"/>